<feature type="domain" description="AAA+ ATPase" evidence="5">
    <location>
        <begin position="252"/>
        <end position="389"/>
    </location>
</feature>
<evidence type="ECO:0000313" key="7">
    <source>
        <dbReference type="Proteomes" id="UP000318626"/>
    </source>
</evidence>
<dbReference type="SUPFAM" id="SSF52540">
    <property type="entry name" value="P-loop containing nucleoside triphosphate hydrolases"/>
    <property type="match status" value="1"/>
</dbReference>
<keyword evidence="6" id="KW-0482">Metalloprotease</keyword>
<dbReference type="AlphaFoldDB" id="A0A518C3E8"/>
<keyword evidence="7" id="KW-1185">Reference proteome</keyword>
<dbReference type="GO" id="GO:0005524">
    <property type="term" value="F:ATP binding"/>
    <property type="evidence" value="ECO:0007669"/>
    <property type="project" value="UniProtKB-KW"/>
</dbReference>
<reference evidence="7" key="1">
    <citation type="submission" date="2019-02" db="EMBL/GenBank/DDBJ databases">
        <title>Deep-cultivation of Planctomycetes and their phenomic and genomic characterization uncovers novel biology.</title>
        <authorList>
            <person name="Wiegand S."/>
            <person name="Jogler M."/>
            <person name="Boedeker C."/>
            <person name="Pinto D."/>
            <person name="Vollmers J."/>
            <person name="Rivas-Marin E."/>
            <person name="Kohn T."/>
            <person name="Peeters S.H."/>
            <person name="Heuer A."/>
            <person name="Rast P."/>
            <person name="Oberbeckmann S."/>
            <person name="Bunk B."/>
            <person name="Jeske O."/>
            <person name="Meyerdierks A."/>
            <person name="Storesund J.E."/>
            <person name="Kallscheuer N."/>
            <person name="Luecker S."/>
            <person name="Lage O.M."/>
            <person name="Pohl T."/>
            <person name="Merkel B.J."/>
            <person name="Hornburger P."/>
            <person name="Mueller R.-W."/>
            <person name="Bruemmer F."/>
            <person name="Labrenz M."/>
            <person name="Spormann A.M."/>
            <person name="Op den Camp H."/>
            <person name="Overmann J."/>
            <person name="Amann R."/>
            <person name="Jetten M.S.M."/>
            <person name="Mascher T."/>
            <person name="Medema M.H."/>
            <person name="Devos D.P."/>
            <person name="Kaster A.-K."/>
            <person name="Ovreas L."/>
            <person name="Rohde M."/>
            <person name="Galperin M.Y."/>
            <person name="Jogler C."/>
        </authorList>
    </citation>
    <scope>NUCLEOTIDE SEQUENCE [LARGE SCALE GENOMIC DNA]</scope>
    <source>
        <strain evidence="7">Pan97</strain>
    </source>
</reference>
<evidence type="ECO:0000256" key="2">
    <source>
        <dbReference type="ARBA" id="ARBA00022840"/>
    </source>
</evidence>
<comment type="similarity">
    <text evidence="3">Belongs to the AAA ATPase family. Highly divergent.</text>
</comment>
<evidence type="ECO:0000256" key="4">
    <source>
        <dbReference type="ARBA" id="ARBA00040480"/>
    </source>
</evidence>
<dbReference type="GO" id="GO:0008237">
    <property type="term" value="F:metallopeptidase activity"/>
    <property type="evidence" value="ECO:0007669"/>
    <property type="project" value="UniProtKB-KW"/>
</dbReference>
<dbReference type="GO" id="GO:0016887">
    <property type="term" value="F:ATP hydrolysis activity"/>
    <property type="evidence" value="ECO:0007669"/>
    <property type="project" value="InterPro"/>
</dbReference>
<gene>
    <name evidence="6" type="primary">ftsH4_1</name>
    <name evidence="6" type="ORF">Pan97_07420</name>
</gene>
<dbReference type="GO" id="GO:0006508">
    <property type="term" value="P:proteolysis"/>
    <property type="evidence" value="ECO:0007669"/>
    <property type="project" value="UniProtKB-KW"/>
</dbReference>
<dbReference type="KEGG" id="bvo:Pan97_07420"/>
<name>A0A518C3E8_9BACT</name>
<evidence type="ECO:0000313" key="6">
    <source>
        <dbReference type="EMBL" id="QDU73743.1"/>
    </source>
</evidence>
<keyword evidence="6" id="KW-0645">Protease</keyword>
<sequence length="492" mass="54455">MSLTEQLSEHVEACFTGIWLQSHEPDEVLTEIGRLCRQQDWRLSTWNINQGIRGTEAGSGIVATDPLGVIQAIPSLAVPGGTSIVVLSNFHFFVRGAEVVQALSDQVLLGKRDRTFVIILSPVCEIPVELEKMFVQIEHSLPQRDQLAEIAREVAVEEGELPESEAFEEVLDAASGLTCYQAESAFSLSIVQEGRLTPETLWAQKGRELKKLAGLSLHRGQEDFNSLGGLDALKRFTKRILEQADRGDPLRQPRGVLLLSPPGAGKSQFCRCLGRETNRPTLILDIGSLFGSLLGETERRIRQALQAIDAMGPSVVMLDEIEKSFSGVGGNGQSDSGVAARAFGTFLTWMNDRSSNSFVVCTSNSIERLPPEFARSERFDAVFFVDLPNREEKDRIWQLYKEMFQIDGDQPLPDDRDWTGAEIKSACRLACLLRVSLSEAAQYVVPVAKTSAESIRKLREFASGRCLSASQDGIYHFEESSPRRRSANPQLN</sequence>
<dbReference type="Proteomes" id="UP000318626">
    <property type="component" value="Chromosome"/>
</dbReference>
<keyword evidence="2" id="KW-0067">ATP-binding</keyword>
<dbReference type="InterPro" id="IPR003593">
    <property type="entry name" value="AAA+_ATPase"/>
</dbReference>
<dbReference type="InterPro" id="IPR003959">
    <property type="entry name" value="ATPase_AAA_core"/>
</dbReference>
<keyword evidence="6" id="KW-0378">Hydrolase</keyword>
<dbReference type="PANTHER" id="PTHR42960">
    <property type="entry name" value="YCF46 PROTEIN"/>
    <property type="match status" value="1"/>
</dbReference>
<dbReference type="PANTHER" id="PTHR42960:SF1">
    <property type="entry name" value="YCF46 PROTEIN"/>
    <property type="match status" value="1"/>
</dbReference>
<dbReference type="OrthoDB" id="9806903at2"/>
<protein>
    <recommendedName>
        <fullName evidence="4">Uncharacterized AAA domain-containing protein ycf46</fullName>
    </recommendedName>
</protein>
<proteinExistence type="inferred from homology"/>
<dbReference type="Gene3D" id="3.40.50.300">
    <property type="entry name" value="P-loop containing nucleotide triphosphate hydrolases"/>
    <property type="match status" value="1"/>
</dbReference>
<evidence type="ECO:0000259" key="5">
    <source>
        <dbReference type="SMART" id="SM00382"/>
    </source>
</evidence>
<evidence type="ECO:0000256" key="3">
    <source>
        <dbReference type="ARBA" id="ARBA00038088"/>
    </source>
</evidence>
<dbReference type="Pfam" id="PF00004">
    <property type="entry name" value="AAA"/>
    <property type="match status" value="1"/>
</dbReference>
<accession>A0A518C3E8</accession>
<dbReference type="InterPro" id="IPR052381">
    <property type="entry name" value="AAA_domain_protein"/>
</dbReference>
<evidence type="ECO:0000256" key="1">
    <source>
        <dbReference type="ARBA" id="ARBA00022741"/>
    </source>
</evidence>
<dbReference type="EMBL" id="CP036289">
    <property type="protein sequence ID" value="QDU73743.1"/>
    <property type="molecule type" value="Genomic_DNA"/>
</dbReference>
<keyword evidence="1" id="KW-0547">Nucleotide-binding</keyword>
<dbReference type="SMART" id="SM00382">
    <property type="entry name" value="AAA"/>
    <property type="match status" value="1"/>
</dbReference>
<dbReference type="RefSeq" id="WP_144970780.1">
    <property type="nucleotide sequence ID" value="NZ_CP036289.1"/>
</dbReference>
<dbReference type="InterPro" id="IPR027417">
    <property type="entry name" value="P-loop_NTPase"/>
</dbReference>
<organism evidence="6 7">
    <name type="scientific">Bremerella volcania</name>
    <dbReference type="NCBI Taxonomy" id="2527984"/>
    <lineage>
        <taxon>Bacteria</taxon>
        <taxon>Pseudomonadati</taxon>
        <taxon>Planctomycetota</taxon>
        <taxon>Planctomycetia</taxon>
        <taxon>Pirellulales</taxon>
        <taxon>Pirellulaceae</taxon>
        <taxon>Bremerella</taxon>
    </lineage>
</organism>